<evidence type="ECO:0000259" key="2">
    <source>
        <dbReference type="Pfam" id="PF15477"/>
    </source>
</evidence>
<keyword evidence="4" id="KW-1185">Reference proteome</keyword>
<dbReference type="InParanoid" id="D7G0F8"/>
<accession>D7G0F8</accession>
<evidence type="ECO:0000256" key="1">
    <source>
        <dbReference type="SAM" id="MobiDB-lite"/>
    </source>
</evidence>
<dbReference type="OrthoDB" id="10614883at2759"/>
<evidence type="ECO:0000313" key="3">
    <source>
        <dbReference type="EMBL" id="CBJ26685.1"/>
    </source>
</evidence>
<dbReference type="EMBL" id="FN648597">
    <property type="protein sequence ID" value="CBJ26685.1"/>
    <property type="molecule type" value="Genomic_DNA"/>
</dbReference>
<name>D7G0F8_ECTSI</name>
<protein>
    <recommendedName>
        <fullName evidence="2">Small acidic protein-like domain-containing protein</fullName>
    </recommendedName>
</protein>
<dbReference type="Pfam" id="PF15477">
    <property type="entry name" value="SMAP"/>
    <property type="match status" value="1"/>
</dbReference>
<organism evidence="3 4">
    <name type="scientific">Ectocarpus siliculosus</name>
    <name type="common">Brown alga</name>
    <name type="synonym">Conferva siliculosa</name>
    <dbReference type="NCBI Taxonomy" id="2880"/>
    <lineage>
        <taxon>Eukaryota</taxon>
        <taxon>Sar</taxon>
        <taxon>Stramenopiles</taxon>
        <taxon>Ochrophyta</taxon>
        <taxon>PX clade</taxon>
        <taxon>Phaeophyceae</taxon>
        <taxon>Ectocarpales</taxon>
        <taxon>Ectocarpaceae</taxon>
        <taxon>Ectocarpus</taxon>
    </lineage>
</organism>
<feature type="region of interest" description="Disordered" evidence="1">
    <location>
        <begin position="1"/>
        <end position="55"/>
    </location>
</feature>
<dbReference type="Proteomes" id="UP000002630">
    <property type="component" value="Linkage Group LG15"/>
</dbReference>
<proteinExistence type="predicted"/>
<feature type="compositionally biased region" description="Low complexity" evidence="1">
    <location>
        <begin position="365"/>
        <end position="375"/>
    </location>
</feature>
<feature type="region of interest" description="Disordered" evidence="1">
    <location>
        <begin position="323"/>
        <end position="387"/>
    </location>
</feature>
<feature type="region of interest" description="Disordered" evidence="1">
    <location>
        <begin position="194"/>
        <end position="220"/>
    </location>
</feature>
<gene>
    <name evidence="3" type="ORF">Esi_0040_0143</name>
</gene>
<dbReference type="InterPro" id="IPR028124">
    <property type="entry name" value="SMAP_dom"/>
</dbReference>
<dbReference type="EMBL" id="FN649740">
    <property type="protein sequence ID" value="CBJ26685.1"/>
    <property type="molecule type" value="Genomic_DNA"/>
</dbReference>
<dbReference type="AlphaFoldDB" id="D7G0F8"/>
<reference evidence="3 4" key="1">
    <citation type="journal article" date="2010" name="Nature">
        <title>The Ectocarpus genome and the independent evolution of multicellularity in brown algae.</title>
        <authorList>
            <person name="Cock J.M."/>
            <person name="Sterck L."/>
            <person name="Rouze P."/>
            <person name="Scornet D."/>
            <person name="Allen A.E."/>
            <person name="Amoutzias G."/>
            <person name="Anthouard V."/>
            <person name="Artiguenave F."/>
            <person name="Aury J.M."/>
            <person name="Badger J.H."/>
            <person name="Beszteri B."/>
            <person name="Billiau K."/>
            <person name="Bonnet E."/>
            <person name="Bothwell J.H."/>
            <person name="Bowler C."/>
            <person name="Boyen C."/>
            <person name="Brownlee C."/>
            <person name="Carrano C.J."/>
            <person name="Charrier B."/>
            <person name="Cho G.Y."/>
            <person name="Coelho S.M."/>
            <person name="Collen J."/>
            <person name="Corre E."/>
            <person name="Da Silva C."/>
            <person name="Delage L."/>
            <person name="Delaroque N."/>
            <person name="Dittami S.M."/>
            <person name="Doulbeau S."/>
            <person name="Elias M."/>
            <person name="Farnham G."/>
            <person name="Gachon C.M."/>
            <person name="Gschloessl B."/>
            <person name="Heesch S."/>
            <person name="Jabbari K."/>
            <person name="Jubin C."/>
            <person name="Kawai H."/>
            <person name="Kimura K."/>
            <person name="Kloareg B."/>
            <person name="Kupper F.C."/>
            <person name="Lang D."/>
            <person name="Le Bail A."/>
            <person name="Leblanc C."/>
            <person name="Lerouge P."/>
            <person name="Lohr M."/>
            <person name="Lopez P.J."/>
            <person name="Martens C."/>
            <person name="Maumus F."/>
            <person name="Michel G."/>
            <person name="Miranda-Saavedra D."/>
            <person name="Morales J."/>
            <person name="Moreau H."/>
            <person name="Motomura T."/>
            <person name="Nagasato C."/>
            <person name="Napoli C.A."/>
            <person name="Nelson D.R."/>
            <person name="Nyvall-Collen P."/>
            <person name="Peters A.F."/>
            <person name="Pommier C."/>
            <person name="Potin P."/>
            <person name="Poulain J."/>
            <person name="Quesneville H."/>
            <person name="Read B."/>
            <person name="Rensing S.A."/>
            <person name="Ritter A."/>
            <person name="Rousvoal S."/>
            <person name="Samanta M."/>
            <person name="Samson G."/>
            <person name="Schroeder D.C."/>
            <person name="Segurens B."/>
            <person name="Strittmatter M."/>
            <person name="Tonon T."/>
            <person name="Tregear J.W."/>
            <person name="Valentin K."/>
            <person name="von Dassow P."/>
            <person name="Yamagishi T."/>
            <person name="Van de Peer Y."/>
            <person name="Wincker P."/>
        </authorList>
    </citation>
    <scope>NUCLEOTIDE SEQUENCE [LARGE SCALE GENOMIC DNA]</scope>
    <source>
        <strain evidence="4">Ec32 / CCAP1310/4</strain>
    </source>
</reference>
<sequence>MLAAATIAPSRVPDTKSAGKTSTSGEDRGPTPPTTDTLGQEPADPLLVADERGQEETAVVTAVARQTKMTLAKTKMSEVISEEQPAAAAAAATAAAGGVEAPAPTGTGASPTGTAVAATEGTAAGEMVPGIAARVAGRATVGEMLDPWTRNTTVPVFTRPVPPLTAGAAIAENGPGIGLEAVTAMMEGKATRFPPPIGGTATEPAGMVPRKGRGGPGATAVAEGTTAEAGTGEMVTQGGAAGDTAATGIPAGVGTNAIGMAAPTVQEAVTERVMEDVDRGQAAAAVAIATRGVDVARMMILTEDGMGATGIAQGGAVEWVSGGILGDDADSDASKDADPGGKQGNADGGQRESGHGNSSSVGKPAVAETAATATVPGTSGDVPRRPRWDKAAPTATAGLSAAVAKASGRAVAGKKKLVWGAAGGGGGAAKRPLWGVTTEAGVAAPMGGGNGSGLSPGQAQEGDQQANGVEQRWQEAAAALGPAERQVKFLRLLGAKKGAAATAAAAAGASTASRGMGNPCSPSSGAGGAGADDGRAANAKVMQDLEIHYQKAHRAHFGFQRGLGK</sequence>
<evidence type="ECO:0000313" key="4">
    <source>
        <dbReference type="Proteomes" id="UP000002630"/>
    </source>
</evidence>
<feature type="domain" description="Small acidic protein-like" evidence="2">
    <location>
        <begin position="473"/>
        <end position="564"/>
    </location>
</feature>
<feature type="region of interest" description="Disordered" evidence="1">
    <location>
        <begin position="508"/>
        <end position="534"/>
    </location>
</feature>